<organism evidence="2 3">
    <name type="scientific">Trichoglossum hirsutum</name>
    <dbReference type="NCBI Taxonomy" id="265104"/>
    <lineage>
        <taxon>Eukaryota</taxon>
        <taxon>Fungi</taxon>
        <taxon>Dikarya</taxon>
        <taxon>Ascomycota</taxon>
        <taxon>Pezizomycotina</taxon>
        <taxon>Geoglossomycetes</taxon>
        <taxon>Geoglossales</taxon>
        <taxon>Geoglossaceae</taxon>
        <taxon>Trichoglossum</taxon>
    </lineage>
</organism>
<evidence type="ECO:0000313" key="3">
    <source>
        <dbReference type="Proteomes" id="UP000750711"/>
    </source>
</evidence>
<accession>A0A9P8RS26</accession>
<feature type="region of interest" description="Disordered" evidence="1">
    <location>
        <begin position="1"/>
        <end position="39"/>
    </location>
</feature>
<feature type="compositionally biased region" description="Low complexity" evidence="1">
    <location>
        <begin position="1"/>
        <end position="23"/>
    </location>
</feature>
<dbReference type="EMBL" id="JAGHQM010000209">
    <property type="protein sequence ID" value="KAH0563391.1"/>
    <property type="molecule type" value="Genomic_DNA"/>
</dbReference>
<protein>
    <submittedName>
        <fullName evidence="2">Uncharacterized protein</fullName>
    </submittedName>
</protein>
<reference evidence="2" key="1">
    <citation type="submission" date="2021-03" db="EMBL/GenBank/DDBJ databases">
        <title>Comparative genomics and phylogenomic investigation of the class Geoglossomycetes provide insights into ecological specialization and systematics.</title>
        <authorList>
            <person name="Melie T."/>
            <person name="Pirro S."/>
            <person name="Miller A.N."/>
            <person name="Quandt A."/>
        </authorList>
    </citation>
    <scope>NUCLEOTIDE SEQUENCE</scope>
    <source>
        <strain evidence="2">CAQ_001_2017</strain>
    </source>
</reference>
<gene>
    <name evidence="2" type="ORF">GP486_002037</name>
</gene>
<proteinExistence type="predicted"/>
<feature type="region of interest" description="Disordered" evidence="1">
    <location>
        <begin position="120"/>
        <end position="140"/>
    </location>
</feature>
<evidence type="ECO:0000256" key="1">
    <source>
        <dbReference type="SAM" id="MobiDB-lite"/>
    </source>
</evidence>
<sequence length="140" mass="15338">MDPPFTSSSDIAASSTPAAAGTADNTLDMEASAGHSREESFEIPGERIFAIYFRRAHFRWFKSKDVDAAYLDRDTVWAATAVRRGDGDTGTKFIEVGLCDGQGTLNNAFAIDETRQEEYYIPGDEDSHGGLDDDSDEDNE</sequence>
<comment type="caution">
    <text evidence="2">The sequence shown here is derived from an EMBL/GenBank/DDBJ whole genome shotgun (WGS) entry which is preliminary data.</text>
</comment>
<keyword evidence="3" id="KW-1185">Reference proteome</keyword>
<dbReference type="AlphaFoldDB" id="A0A9P8RS26"/>
<name>A0A9P8RS26_9PEZI</name>
<evidence type="ECO:0000313" key="2">
    <source>
        <dbReference type="EMBL" id="KAH0563391.1"/>
    </source>
</evidence>
<dbReference type="Proteomes" id="UP000750711">
    <property type="component" value="Unassembled WGS sequence"/>
</dbReference>